<evidence type="ECO:0000313" key="1">
    <source>
        <dbReference type="EMBL" id="AEI10818.1"/>
    </source>
</evidence>
<organism evidence="1 2">
    <name type="scientific">Cellulomonas gilvus (strain ATCC 13127 / NRRL B-14078)</name>
    <name type="common">Cellvibrio gilvus</name>
    <dbReference type="NCBI Taxonomy" id="593907"/>
    <lineage>
        <taxon>Bacteria</taxon>
        <taxon>Bacillati</taxon>
        <taxon>Actinomycetota</taxon>
        <taxon>Actinomycetes</taxon>
        <taxon>Micrococcales</taxon>
        <taxon>Cellulomonadaceae</taxon>
        <taxon>Cellulomonas</taxon>
    </lineage>
</organism>
<gene>
    <name evidence="1" type="ordered locus">Celgi_0295</name>
</gene>
<dbReference type="Proteomes" id="UP000000485">
    <property type="component" value="Chromosome"/>
</dbReference>
<evidence type="ECO:0000313" key="2">
    <source>
        <dbReference type="Proteomes" id="UP000000485"/>
    </source>
</evidence>
<dbReference type="KEGG" id="cga:Celgi_0295"/>
<dbReference type="EMBL" id="CP002665">
    <property type="protein sequence ID" value="AEI10818.1"/>
    <property type="molecule type" value="Genomic_DNA"/>
</dbReference>
<sequence length="39" mass="3838" precursor="true">MTLGMSTFMLVVTGLAATVGATVVGAVRILRAGRQSGSG</sequence>
<protein>
    <submittedName>
        <fullName evidence="1">Uncharacterized protein</fullName>
    </submittedName>
</protein>
<reference evidence="2" key="1">
    <citation type="submission" date="2011-04" db="EMBL/GenBank/DDBJ databases">
        <title>Complete sequence of Cellvibrio gilvus ATCC 13127.</title>
        <authorList>
            <person name="Lucas S."/>
            <person name="Han J."/>
            <person name="Lapidus A."/>
            <person name="Cheng J.-F."/>
            <person name="Goodwin L."/>
            <person name="Pitluck S."/>
            <person name="Peters L."/>
            <person name="Munk A."/>
            <person name="Detter J.C."/>
            <person name="Han C."/>
            <person name="Tapia R."/>
            <person name="Land M."/>
            <person name="Hauser L."/>
            <person name="Kyrpides N."/>
            <person name="Ivanova N."/>
            <person name="Ovchinnikova G."/>
            <person name="Pagani I."/>
            <person name="Mead D."/>
            <person name="Brumm P."/>
            <person name="Woyke T."/>
        </authorList>
    </citation>
    <scope>NUCLEOTIDE SEQUENCE [LARGE SCALE GENOMIC DNA]</scope>
    <source>
        <strain evidence="2">ATCC 13127 / NRRL B-14078</strain>
    </source>
</reference>
<name>F8A455_CELGA</name>
<proteinExistence type="predicted"/>
<dbReference type="AlphaFoldDB" id="F8A455"/>
<accession>F8A455</accession>
<dbReference type="STRING" id="593907.Celgi_0295"/>
<dbReference type="HOGENOM" id="CLU_3306769_0_0_11"/>
<keyword evidence="2" id="KW-1185">Reference proteome</keyword>